<dbReference type="Pfam" id="PF04168">
    <property type="entry name" value="Alpha-E"/>
    <property type="match status" value="1"/>
</dbReference>
<dbReference type="PANTHER" id="PTHR34595">
    <property type="entry name" value="BLR5612 PROTEIN"/>
    <property type="match status" value="1"/>
</dbReference>
<accession>A0A7G9SRE9</accession>
<protein>
    <submittedName>
        <fullName evidence="2">Alpha-E domain-containing protein</fullName>
    </submittedName>
</protein>
<feature type="domain" description="DUF403" evidence="1">
    <location>
        <begin position="1"/>
        <end position="313"/>
    </location>
</feature>
<sequence length="332" mass="37267">MLCRTASDLYWAARNVERAENTARLVDVTLRIALLPERYDRGRKEAAPWRRALDALGLADVVRNRYGRIDAESVQRHLLLSAENPSSVYSCLQAARECARAQRVAITAEMYEDLNVSWLEMRGQTWSRLHADGVNNLLERVKGRSASFRGVTIGTLGRGEGYHFLQLGAFVERAEWAIRLLDIAGSEGDDAETREQAAVDYFRWSALLQSLSAFETYRRLYRGAVNAAGVVDLMLLQEGNPRSLLTCATTAHNVLQTLSGDDSMEVVRQAGALSAHCRYARIDEILEQDLEAWLQASMTRLDRLGNAIHRQFMVSTDVATPVMAARPWSHEQ</sequence>
<dbReference type="EMBL" id="CP060719">
    <property type="protein sequence ID" value="QNN70424.1"/>
    <property type="molecule type" value="Genomic_DNA"/>
</dbReference>
<dbReference type="AlphaFoldDB" id="A0A7G9SRE9"/>
<organism evidence="2 3">
    <name type="scientific">Thermomonas carbonis</name>
    <dbReference type="NCBI Taxonomy" id="1463158"/>
    <lineage>
        <taxon>Bacteria</taxon>
        <taxon>Pseudomonadati</taxon>
        <taxon>Pseudomonadota</taxon>
        <taxon>Gammaproteobacteria</taxon>
        <taxon>Lysobacterales</taxon>
        <taxon>Lysobacteraceae</taxon>
        <taxon>Thermomonas</taxon>
    </lineage>
</organism>
<gene>
    <name evidence="2" type="ORF">H9L16_01955</name>
</gene>
<dbReference type="KEGG" id="tcn:H9L16_01955"/>
<dbReference type="PANTHER" id="PTHR34595:SF7">
    <property type="entry name" value="SLL1039 PROTEIN"/>
    <property type="match status" value="1"/>
</dbReference>
<evidence type="ECO:0000313" key="2">
    <source>
        <dbReference type="EMBL" id="QNN70424.1"/>
    </source>
</evidence>
<name>A0A7G9SRE9_9GAMM</name>
<proteinExistence type="predicted"/>
<keyword evidence="3" id="KW-1185">Reference proteome</keyword>
<dbReference type="InterPro" id="IPR007296">
    <property type="entry name" value="DUF403"/>
</dbReference>
<dbReference type="InterPro" id="IPR051680">
    <property type="entry name" value="ATP-dep_Glu-Cys_Ligase-2"/>
</dbReference>
<evidence type="ECO:0000313" key="3">
    <source>
        <dbReference type="Proteomes" id="UP000515804"/>
    </source>
</evidence>
<reference evidence="2 3" key="1">
    <citation type="submission" date="2020-08" db="EMBL/GenBank/DDBJ databases">
        <title>Genome sequence of Thermomonas carbonis KCTC 42013T.</title>
        <authorList>
            <person name="Hyun D.-W."/>
            <person name="Bae J.-W."/>
        </authorList>
    </citation>
    <scope>NUCLEOTIDE SEQUENCE [LARGE SCALE GENOMIC DNA]</scope>
    <source>
        <strain evidence="2 3">KCTC 42013</strain>
    </source>
</reference>
<dbReference type="Proteomes" id="UP000515804">
    <property type="component" value="Chromosome"/>
</dbReference>
<evidence type="ECO:0000259" key="1">
    <source>
        <dbReference type="Pfam" id="PF04168"/>
    </source>
</evidence>
<dbReference type="RefSeq" id="WP_187552940.1">
    <property type="nucleotide sequence ID" value="NZ_BMZL01000001.1"/>
</dbReference>